<protein>
    <submittedName>
        <fullName evidence="2">Uncharacterized protein</fullName>
    </submittedName>
</protein>
<dbReference type="EMBL" id="VCKY01000268">
    <property type="protein sequence ID" value="TMR08825.1"/>
    <property type="molecule type" value="Genomic_DNA"/>
</dbReference>
<dbReference type="AlphaFoldDB" id="A0A5S4EYN1"/>
<evidence type="ECO:0000313" key="3">
    <source>
        <dbReference type="Proteomes" id="UP000309128"/>
    </source>
</evidence>
<keyword evidence="1" id="KW-0472">Membrane</keyword>
<organism evidence="2 3">
    <name type="scientific">Nonomuraea turkmeniaca</name>
    <dbReference type="NCBI Taxonomy" id="103838"/>
    <lineage>
        <taxon>Bacteria</taxon>
        <taxon>Bacillati</taxon>
        <taxon>Actinomycetota</taxon>
        <taxon>Actinomycetes</taxon>
        <taxon>Streptosporangiales</taxon>
        <taxon>Streptosporangiaceae</taxon>
        <taxon>Nonomuraea</taxon>
    </lineage>
</organism>
<gene>
    <name evidence="2" type="ORF">ETD86_46180</name>
</gene>
<keyword evidence="3" id="KW-1185">Reference proteome</keyword>
<keyword evidence="1" id="KW-1133">Transmembrane helix</keyword>
<evidence type="ECO:0000256" key="1">
    <source>
        <dbReference type="SAM" id="Phobius"/>
    </source>
</evidence>
<comment type="caution">
    <text evidence="2">The sequence shown here is derived from an EMBL/GenBank/DDBJ whole genome shotgun (WGS) entry which is preliminary data.</text>
</comment>
<evidence type="ECO:0000313" key="2">
    <source>
        <dbReference type="EMBL" id="TMR08825.1"/>
    </source>
</evidence>
<accession>A0A5S4EYN1</accession>
<dbReference type="RefSeq" id="WP_211370729.1">
    <property type="nucleotide sequence ID" value="NZ_VCKY01000268.1"/>
</dbReference>
<feature type="non-terminal residue" evidence="2">
    <location>
        <position position="83"/>
    </location>
</feature>
<proteinExistence type="predicted"/>
<sequence length="83" mass="8177">MKSTGTFLLATAGIAFAVSGLAALPPVGGFLLGRPFAGALVFPGLGQGPMVMAVVTLAGFALTLTAGAYAVFRWSGFGASRVG</sequence>
<dbReference type="Proteomes" id="UP000309128">
    <property type="component" value="Unassembled WGS sequence"/>
</dbReference>
<reference evidence="2 3" key="1">
    <citation type="submission" date="2019-05" db="EMBL/GenBank/DDBJ databases">
        <title>Draft genome sequence of Nonomuraea turkmeniaca DSM 43926.</title>
        <authorList>
            <person name="Saricaoglu S."/>
            <person name="Isik K."/>
        </authorList>
    </citation>
    <scope>NUCLEOTIDE SEQUENCE [LARGE SCALE GENOMIC DNA]</scope>
    <source>
        <strain evidence="2 3">DSM 43926</strain>
    </source>
</reference>
<feature type="transmembrane region" description="Helical" evidence="1">
    <location>
        <begin position="47"/>
        <end position="72"/>
    </location>
</feature>
<name>A0A5S4EYN1_9ACTN</name>
<keyword evidence="1" id="KW-0812">Transmembrane</keyword>